<dbReference type="Proteomes" id="UP000527355">
    <property type="component" value="Unassembled WGS sequence"/>
</dbReference>
<organism evidence="2 3">
    <name type="scientific">Myotis myotis</name>
    <name type="common">Greater mouse-eared bat</name>
    <name type="synonym">Vespertilio myotis</name>
    <dbReference type="NCBI Taxonomy" id="51298"/>
    <lineage>
        <taxon>Eukaryota</taxon>
        <taxon>Metazoa</taxon>
        <taxon>Chordata</taxon>
        <taxon>Craniata</taxon>
        <taxon>Vertebrata</taxon>
        <taxon>Euteleostomi</taxon>
        <taxon>Mammalia</taxon>
        <taxon>Eutheria</taxon>
        <taxon>Laurasiatheria</taxon>
        <taxon>Chiroptera</taxon>
        <taxon>Yangochiroptera</taxon>
        <taxon>Vespertilionidae</taxon>
        <taxon>Myotis</taxon>
    </lineage>
</organism>
<dbReference type="AlphaFoldDB" id="A0A7J7VZA0"/>
<dbReference type="EMBL" id="JABWUV010000009">
    <property type="protein sequence ID" value="KAF6330348.1"/>
    <property type="molecule type" value="Genomic_DNA"/>
</dbReference>
<evidence type="ECO:0000313" key="3">
    <source>
        <dbReference type="Proteomes" id="UP000527355"/>
    </source>
</evidence>
<name>A0A7J7VZA0_MYOMY</name>
<reference evidence="2 3" key="1">
    <citation type="journal article" date="2020" name="Nature">
        <title>Six reference-quality genomes reveal evolution of bat adaptations.</title>
        <authorList>
            <person name="Jebb D."/>
            <person name="Huang Z."/>
            <person name="Pippel M."/>
            <person name="Hughes G.M."/>
            <person name="Lavrichenko K."/>
            <person name="Devanna P."/>
            <person name="Winkler S."/>
            <person name="Jermiin L.S."/>
            <person name="Skirmuntt E.C."/>
            <person name="Katzourakis A."/>
            <person name="Burkitt-Gray L."/>
            <person name="Ray D.A."/>
            <person name="Sullivan K.A.M."/>
            <person name="Roscito J.G."/>
            <person name="Kirilenko B.M."/>
            <person name="Davalos L.M."/>
            <person name="Corthals A.P."/>
            <person name="Power M.L."/>
            <person name="Jones G."/>
            <person name="Ransome R.D."/>
            <person name="Dechmann D.K.N."/>
            <person name="Locatelli A.G."/>
            <person name="Puechmaille S.J."/>
            <person name="Fedrigo O."/>
            <person name="Jarvis E.D."/>
            <person name="Hiller M."/>
            <person name="Vernes S.C."/>
            <person name="Myers E.W."/>
            <person name="Teeling E.C."/>
        </authorList>
    </citation>
    <scope>NUCLEOTIDE SEQUENCE [LARGE SCALE GENOMIC DNA]</scope>
    <source>
        <strain evidence="2">MMyoMyo1</strain>
        <tissue evidence="2">Flight muscle</tissue>
    </source>
</reference>
<comment type="caution">
    <text evidence="2">The sequence shown here is derived from an EMBL/GenBank/DDBJ whole genome shotgun (WGS) entry which is preliminary data.</text>
</comment>
<keyword evidence="3" id="KW-1185">Reference proteome</keyword>
<evidence type="ECO:0000313" key="2">
    <source>
        <dbReference type="EMBL" id="KAF6330348.1"/>
    </source>
</evidence>
<feature type="region of interest" description="Disordered" evidence="1">
    <location>
        <begin position="38"/>
        <end position="72"/>
    </location>
</feature>
<gene>
    <name evidence="2" type="ORF">mMyoMyo1_012338</name>
</gene>
<accession>A0A7J7VZA0</accession>
<evidence type="ECO:0000256" key="1">
    <source>
        <dbReference type="SAM" id="MobiDB-lite"/>
    </source>
</evidence>
<proteinExistence type="predicted"/>
<protein>
    <submittedName>
        <fullName evidence="2">Uncharacterized protein</fullName>
    </submittedName>
</protein>
<sequence length="161" mass="16906">MRRGGASEQIGDAGSPTPFCEADLGLLSKRPVPEEIPTGCSRGKRSAGKAGLGLSPLGFGRGPPRRHHPPAGSLTIAHQANESSGLAHSTSVICSLPFPSNFIATSTVSQDLGAHFQWKSPPWVNERGCFPAASQLAWGWGGRTASLQSPTRGGTICWQMF</sequence>